<dbReference type="GO" id="GO:0005524">
    <property type="term" value="F:ATP binding"/>
    <property type="evidence" value="ECO:0007669"/>
    <property type="project" value="UniProtKB-UniRule"/>
</dbReference>
<evidence type="ECO:0000256" key="1">
    <source>
        <dbReference type="ARBA" id="ARBA00022679"/>
    </source>
</evidence>
<dbReference type="GO" id="GO:0000160">
    <property type="term" value="P:phosphorelay signal transduction system"/>
    <property type="evidence" value="ECO:0007669"/>
    <property type="project" value="InterPro"/>
</dbReference>
<dbReference type="SUPFAM" id="SSF52172">
    <property type="entry name" value="CheY-like"/>
    <property type="match status" value="2"/>
</dbReference>
<dbReference type="Pfam" id="PF00072">
    <property type="entry name" value="Response_reg"/>
    <property type="match status" value="2"/>
</dbReference>
<evidence type="ECO:0000313" key="9">
    <source>
        <dbReference type="EMBL" id="QDT73134.1"/>
    </source>
</evidence>
<dbReference type="Pfam" id="PF00069">
    <property type="entry name" value="Pkinase"/>
    <property type="match status" value="1"/>
</dbReference>
<dbReference type="Proteomes" id="UP000317909">
    <property type="component" value="Chromosome"/>
</dbReference>
<dbReference type="EMBL" id="CP036339">
    <property type="protein sequence ID" value="QDT73134.1"/>
    <property type="molecule type" value="Genomic_DNA"/>
</dbReference>
<dbReference type="InterPro" id="IPR011006">
    <property type="entry name" value="CheY-like_superfamily"/>
</dbReference>
<dbReference type="PROSITE" id="PS00107">
    <property type="entry name" value="PROTEIN_KINASE_ATP"/>
    <property type="match status" value="1"/>
</dbReference>
<keyword evidence="1 9" id="KW-0808">Transferase</keyword>
<evidence type="ECO:0000256" key="6">
    <source>
        <dbReference type="PROSITE-ProRule" id="PRU10141"/>
    </source>
</evidence>
<dbReference type="CDD" id="cd00156">
    <property type="entry name" value="REC"/>
    <property type="match status" value="1"/>
</dbReference>
<dbReference type="KEGG" id="llh:I41_23230"/>
<evidence type="ECO:0000256" key="5">
    <source>
        <dbReference type="PROSITE-ProRule" id="PRU00169"/>
    </source>
</evidence>
<accession>A0A517TXM9</accession>
<dbReference type="PANTHER" id="PTHR43289">
    <property type="entry name" value="MITOGEN-ACTIVATED PROTEIN KINASE KINASE KINASE 20-RELATED"/>
    <property type="match status" value="1"/>
</dbReference>
<feature type="domain" description="Response regulatory" evidence="8">
    <location>
        <begin position="536"/>
        <end position="653"/>
    </location>
</feature>
<comment type="caution">
    <text evidence="5">Lacks conserved residue(s) required for the propagation of feature annotation.</text>
</comment>
<dbReference type="PROSITE" id="PS50110">
    <property type="entry name" value="RESPONSE_REGULATORY"/>
    <property type="match status" value="2"/>
</dbReference>
<gene>
    <name evidence="9" type="primary">pknB_4</name>
    <name evidence="9" type="ORF">I41_23230</name>
</gene>
<dbReference type="EC" id="2.7.11.1" evidence="9"/>
<dbReference type="SMART" id="SM00220">
    <property type="entry name" value="S_TKc"/>
    <property type="match status" value="1"/>
</dbReference>
<dbReference type="InterPro" id="IPR000719">
    <property type="entry name" value="Prot_kinase_dom"/>
</dbReference>
<feature type="domain" description="Response regulatory" evidence="8">
    <location>
        <begin position="391"/>
        <end position="508"/>
    </location>
</feature>
<dbReference type="InterPro" id="IPR008271">
    <property type="entry name" value="Ser/Thr_kinase_AS"/>
</dbReference>
<feature type="binding site" evidence="6">
    <location>
        <position position="104"/>
    </location>
    <ligand>
        <name>ATP</name>
        <dbReference type="ChEBI" id="CHEBI:30616"/>
    </ligand>
</feature>
<evidence type="ECO:0000256" key="3">
    <source>
        <dbReference type="ARBA" id="ARBA00022777"/>
    </source>
</evidence>
<dbReference type="AlphaFoldDB" id="A0A517TXM9"/>
<evidence type="ECO:0000313" key="10">
    <source>
        <dbReference type="Proteomes" id="UP000317909"/>
    </source>
</evidence>
<dbReference type="SMART" id="SM00448">
    <property type="entry name" value="REC"/>
    <property type="match status" value="2"/>
</dbReference>
<organism evidence="9 10">
    <name type="scientific">Lacipirellula limnantheis</name>
    <dbReference type="NCBI Taxonomy" id="2528024"/>
    <lineage>
        <taxon>Bacteria</taxon>
        <taxon>Pseudomonadati</taxon>
        <taxon>Planctomycetota</taxon>
        <taxon>Planctomycetia</taxon>
        <taxon>Pirellulales</taxon>
        <taxon>Lacipirellulaceae</taxon>
        <taxon>Lacipirellula</taxon>
    </lineage>
</organism>
<dbReference type="Gene3D" id="3.30.200.20">
    <property type="entry name" value="Phosphorylase Kinase, domain 1"/>
    <property type="match status" value="1"/>
</dbReference>
<dbReference type="PROSITE" id="PS00108">
    <property type="entry name" value="PROTEIN_KINASE_ST"/>
    <property type="match status" value="1"/>
</dbReference>
<evidence type="ECO:0000256" key="4">
    <source>
        <dbReference type="ARBA" id="ARBA00022840"/>
    </source>
</evidence>
<dbReference type="SUPFAM" id="SSF56112">
    <property type="entry name" value="Protein kinase-like (PK-like)"/>
    <property type="match status" value="1"/>
</dbReference>
<keyword evidence="5" id="KW-0597">Phosphoprotein</keyword>
<sequence>MLENTRQATASFSQFVDNAVASGLLPDDELASLVAVANGDPEELSRLVSDKGLLTRFQLAALNEGRGDSLRIGNYDILDRLGAGGMGTVFKARHRRMKRIVALKVLAENLSENPLFVKRFQREVETIAALGHPNVVMAYDADEAEAGHFLVMEFVNGRDLAACLEREGTFALSRAVDCILQAARGLAYAHAQAIVHRDVKPHNLLLDESGVIKVTDLGLARLNHGAAGAAAGADVTMAGGVIGTVDYMSPEQAIDSTTIDHRADIYSLGCTLHYLLTGGPPYRGATIMEILLKHRDGEIPRLRAARAESPPQLDDLFRRMLSKTPEERVQQMSDVVAELEAIAAILPKDPERGATRAMLELPSELNAASTIDIATMPPSTLPIASKITPLTVLVVEPSRVQATIIKNFLQERSLFVVGAVSSGKAAIEAVRSLRPQVVISAMHLSDINGVELAQQIREEIRINAPGFVLVTSEANDGESAELSKLNRVLLLPKPFTAEQMVQALNMVTGASMPLQAAACSGAFHPLGEKKDRRELRVLIADDSSTARIHVRTVLQGLGFTQFLKVPDGAHAIAIAARESCDLIVTDYNMPLMDGRALVSYLKQNPATSSIPVMMVTTETDPRVLDPVRQLGVVAIFEKAFPSSEVGPILDSLFG</sequence>
<dbReference type="CDD" id="cd14014">
    <property type="entry name" value="STKc_PknB_like"/>
    <property type="match status" value="1"/>
</dbReference>
<dbReference type="PROSITE" id="PS50011">
    <property type="entry name" value="PROTEIN_KINASE_DOM"/>
    <property type="match status" value="1"/>
</dbReference>
<reference evidence="9 10" key="1">
    <citation type="submission" date="2019-02" db="EMBL/GenBank/DDBJ databases">
        <title>Deep-cultivation of Planctomycetes and their phenomic and genomic characterization uncovers novel biology.</title>
        <authorList>
            <person name="Wiegand S."/>
            <person name="Jogler M."/>
            <person name="Boedeker C."/>
            <person name="Pinto D."/>
            <person name="Vollmers J."/>
            <person name="Rivas-Marin E."/>
            <person name="Kohn T."/>
            <person name="Peeters S.H."/>
            <person name="Heuer A."/>
            <person name="Rast P."/>
            <person name="Oberbeckmann S."/>
            <person name="Bunk B."/>
            <person name="Jeske O."/>
            <person name="Meyerdierks A."/>
            <person name="Storesund J.E."/>
            <person name="Kallscheuer N."/>
            <person name="Luecker S."/>
            <person name="Lage O.M."/>
            <person name="Pohl T."/>
            <person name="Merkel B.J."/>
            <person name="Hornburger P."/>
            <person name="Mueller R.-W."/>
            <person name="Bruemmer F."/>
            <person name="Labrenz M."/>
            <person name="Spormann A.M."/>
            <person name="Op den Camp H."/>
            <person name="Overmann J."/>
            <person name="Amann R."/>
            <person name="Jetten M.S.M."/>
            <person name="Mascher T."/>
            <person name="Medema M.H."/>
            <person name="Devos D.P."/>
            <person name="Kaster A.-K."/>
            <person name="Ovreas L."/>
            <person name="Rohde M."/>
            <person name="Galperin M.Y."/>
            <person name="Jogler C."/>
        </authorList>
    </citation>
    <scope>NUCLEOTIDE SEQUENCE [LARGE SCALE GENOMIC DNA]</scope>
    <source>
        <strain evidence="9 10">I41</strain>
    </source>
</reference>
<protein>
    <submittedName>
        <fullName evidence="9">Serine/threonine-protein kinase PknB</fullName>
        <ecNumber evidence="9">2.7.11.1</ecNumber>
    </submittedName>
</protein>
<dbReference type="Gene3D" id="1.10.510.10">
    <property type="entry name" value="Transferase(Phosphotransferase) domain 1"/>
    <property type="match status" value="1"/>
</dbReference>
<keyword evidence="2 6" id="KW-0547">Nucleotide-binding</keyword>
<evidence type="ECO:0000259" key="7">
    <source>
        <dbReference type="PROSITE" id="PS50011"/>
    </source>
</evidence>
<dbReference type="RefSeq" id="WP_145432625.1">
    <property type="nucleotide sequence ID" value="NZ_CP036339.1"/>
</dbReference>
<dbReference type="InterPro" id="IPR001789">
    <property type="entry name" value="Sig_transdc_resp-reg_receiver"/>
</dbReference>
<evidence type="ECO:0000259" key="8">
    <source>
        <dbReference type="PROSITE" id="PS50110"/>
    </source>
</evidence>
<feature type="domain" description="Protein kinase" evidence="7">
    <location>
        <begin position="75"/>
        <end position="342"/>
    </location>
</feature>
<dbReference type="InterPro" id="IPR011009">
    <property type="entry name" value="Kinase-like_dom_sf"/>
</dbReference>
<dbReference type="InterPro" id="IPR017441">
    <property type="entry name" value="Protein_kinase_ATP_BS"/>
</dbReference>
<feature type="modified residue" description="4-aspartylphosphate" evidence="5">
    <location>
        <position position="586"/>
    </location>
</feature>
<name>A0A517TXM9_9BACT</name>
<dbReference type="PANTHER" id="PTHR43289:SF6">
    <property type="entry name" value="SERINE_THREONINE-PROTEIN KINASE NEKL-3"/>
    <property type="match status" value="1"/>
</dbReference>
<dbReference type="OrthoDB" id="6111975at2"/>
<proteinExistence type="predicted"/>
<dbReference type="Gene3D" id="3.40.50.2300">
    <property type="match status" value="2"/>
</dbReference>
<keyword evidence="4 6" id="KW-0067">ATP-binding</keyword>
<dbReference type="GO" id="GO:0004674">
    <property type="term" value="F:protein serine/threonine kinase activity"/>
    <property type="evidence" value="ECO:0007669"/>
    <property type="project" value="UniProtKB-EC"/>
</dbReference>
<keyword evidence="3 9" id="KW-0418">Kinase</keyword>
<evidence type="ECO:0000256" key="2">
    <source>
        <dbReference type="ARBA" id="ARBA00022741"/>
    </source>
</evidence>
<keyword evidence="10" id="KW-1185">Reference proteome</keyword>